<sequence>MSGLSIWFNPSKPNHYGQLPNTPVLNGPNLSSCADKRRSRENTMYTCSSLTGSYWLPETLHKRNYSCDSVASSNDFSNANSSDSEDFKSSWTHEAPTEHSKSDPPPFNANLHTPERDVSHVLKGSELHLDSPSDISYEGIPSNFNQIKKSDIPAVLDRDLRKSNLYKTEFCRSYEETGFCR</sequence>
<name>A0ABR2VX82_9FUNG</name>
<accession>A0ABR2VX82</accession>
<gene>
    <name evidence="2" type="ORF">K7432_009843</name>
</gene>
<dbReference type="Proteomes" id="UP001479436">
    <property type="component" value="Unassembled WGS sequence"/>
</dbReference>
<comment type="caution">
    <text evidence="2">The sequence shown here is derived from an EMBL/GenBank/DDBJ whole genome shotgun (WGS) entry which is preliminary data.</text>
</comment>
<feature type="region of interest" description="Disordered" evidence="1">
    <location>
        <begin position="74"/>
        <end position="113"/>
    </location>
</feature>
<proteinExistence type="predicted"/>
<evidence type="ECO:0000313" key="2">
    <source>
        <dbReference type="EMBL" id="KAK9708087.1"/>
    </source>
</evidence>
<dbReference type="EMBL" id="JASJQH010007511">
    <property type="protein sequence ID" value="KAK9708087.1"/>
    <property type="molecule type" value="Genomic_DNA"/>
</dbReference>
<organism evidence="2 3">
    <name type="scientific">Basidiobolus ranarum</name>
    <dbReference type="NCBI Taxonomy" id="34480"/>
    <lineage>
        <taxon>Eukaryota</taxon>
        <taxon>Fungi</taxon>
        <taxon>Fungi incertae sedis</taxon>
        <taxon>Zoopagomycota</taxon>
        <taxon>Entomophthoromycotina</taxon>
        <taxon>Basidiobolomycetes</taxon>
        <taxon>Basidiobolales</taxon>
        <taxon>Basidiobolaceae</taxon>
        <taxon>Basidiobolus</taxon>
    </lineage>
</organism>
<evidence type="ECO:0000256" key="1">
    <source>
        <dbReference type="SAM" id="MobiDB-lite"/>
    </source>
</evidence>
<protein>
    <recommendedName>
        <fullName evidence="4">Prolactin receptor</fullName>
    </recommendedName>
</protein>
<feature type="compositionally biased region" description="Polar residues" evidence="1">
    <location>
        <begin position="19"/>
        <end position="32"/>
    </location>
</feature>
<feature type="region of interest" description="Disordered" evidence="1">
    <location>
        <begin position="18"/>
        <end position="37"/>
    </location>
</feature>
<dbReference type="Gene3D" id="4.10.1000.10">
    <property type="entry name" value="Zinc finger, CCCH-type"/>
    <property type="match status" value="1"/>
</dbReference>
<evidence type="ECO:0000313" key="3">
    <source>
        <dbReference type="Proteomes" id="UP001479436"/>
    </source>
</evidence>
<evidence type="ECO:0008006" key="4">
    <source>
        <dbReference type="Google" id="ProtNLM"/>
    </source>
</evidence>
<reference evidence="2 3" key="1">
    <citation type="submission" date="2023-04" db="EMBL/GenBank/DDBJ databases">
        <title>Genome of Basidiobolus ranarum AG-B5.</title>
        <authorList>
            <person name="Stajich J.E."/>
            <person name="Carter-House D."/>
            <person name="Gryganskyi A."/>
        </authorList>
    </citation>
    <scope>NUCLEOTIDE SEQUENCE [LARGE SCALE GENOMIC DNA]</scope>
    <source>
        <strain evidence="2 3">AG-B5</strain>
    </source>
</reference>
<keyword evidence="3" id="KW-1185">Reference proteome</keyword>